<organism evidence="2 3">
    <name type="scientific">Spirosoma sordidisoli</name>
    <dbReference type="NCBI Taxonomy" id="2502893"/>
    <lineage>
        <taxon>Bacteria</taxon>
        <taxon>Pseudomonadati</taxon>
        <taxon>Bacteroidota</taxon>
        <taxon>Cytophagia</taxon>
        <taxon>Cytophagales</taxon>
        <taxon>Cytophagaceae</taxon>
        <taxon>Spirosoma</taxon>
    </lineage>
</organism>
<evidence type="ECO:0008006" key="4">
    <source>
        <dbReference type="Google" id="ProtNLM"/>
    </source>
</evidence>
<dbReference type="AlphaFoldDB" id="A0A4Q2UQV8"/>
<evidence type="ECO:0000313" key="3">
    <source>
        <dbReference type="Proteomes" id="UP000290407"/>
    </source>
</evidence>
<proteinExistence type="predicted"/>
<protein>
    <recommendedName>
        <fullName evidence="4">Lipocalin-like domain-containing protein</fullName>
    </recommendedName>
</protein>
<evidence type="ECO:0000256" key="1">
    <source>
        <dbReference type="SAM" id="MobiDB-lite"/>
    </source>
</evidence>
<gene>
    <name evidence="2" type="ORF">EQG79_09295</name>
</gene>
<evidence type="ECO:0000313" key="2">
    <source>
        <dbReference type="EMBL" id="RYC70055.1"/>
    </source>
</evidence>
<sequence>MSLPACSPQNVESRSDKLKRVWTAQTVKENSSLVYTKGGAGNIRNYDSFRLDLSSPPAVSFTDYEGSTFTGQYQLQTDTRLVLKGLSPIPTSTSGTIEFTINAVNDNQLDLTRTTSSPKTGGSTNQYVLTNP</sequence>
<keyword evidence="3" id="KW-1185">Reference proteome</keyword>
<accession>A0A4Q2UQV8</accession>
<reference evidence="2 3" key="1">
    <citation type="submission" date="2019-01" db="EMBL/GenBank/DDBJ databases">
        <title>Spirosoma flava sp. nov., a propanil-degrading bacterium isolated from herbicide-contaminated soil.</title>
        <authorList>
            <person name="Zhang L."/>
            <person name="Jiang J.-D."/>
        </authorList>
    </citation>
    <scope>NUCLEOTIDE SEQUENCE [LARGE SCALE GENOMIC DNA]</scope>
    <source>
        <strain evidence="2 3">TY50</strain>
    </source>
</reference>
<dbReference type="Proteomes" id="UP000290407">
    <property type="component" value="Unassembled WGS sequence"/>
</dbReference>
<dbReference type="EMBL" id="SBLB01000002">
    <property type="protein sequence ID" value="RYC70055.1"/>
    <property type="molecule type" value="Genomic_DNA"/>
</dbReference>
<name>A0A4Q2UQV8_9BACT</name>
<feature type="region of interest" description="Disordered" evidence="1">
    <location>
        <begin position="111"/>
        <end position="132"/>
    </location>
</feature>
<comment type="caution">
    <text evidence="2">The sequence shown here is derived from an EMBL/GenBank/DDBJ whole genome shotgun (WGS) entry which is preliminary data.</text>
</comment>